<sequence>MSNSPVLELQALAGDPSSDIVAVLLKAKMIAVKLNLNDLSEWLEYEIEGYPTGNDIPKYRVGRGIVKAFNPYHGWFPVDFSNVPPDFIESASEFRITESISSMKKGESKDGMLRITMPPKMVNLLFGSHDIPPEVCWFFSANKLNHIVTTVRNKILTWSLELEKQGIMGDGLLFTQKEKDAAPMTITNNNTNNFHAPVNNAGAIGAGNTGDINQQNSISVGDIASLERELKSHGLDDNDVAELKLLVEQSPKPASKEEVEKGFGAWIGKMTGKAFTGALKVAGAAAPAVLTNAICCYFGIPV</sequence>
<dbReference type="Pfam" id="PF18864">
    <property type="entry name" value="AbiTii"/>
    <property type="match status" value="1"/>
</dbReference>
<accession>A0A4Q2EBG0</accession>
<dbReference type="InterPro" id="IPR041304">
    <property type="entry name" value="AbiTii"/>
</dbReference>
<feature type="domain" description="AbiTii" evidence="1">
    <location>
        <begin position="6"/>
        <end position="184"/>
    </location>
</feature>
<evidence type="ECO:0000313" key="3">
    <source>
        <dbReference type="Proteomes" id="UP000290875"/>
    </source>
</evidence>
<dbReference type="AlphaFoldDB" id="A0A4Q2EBG0"/>
<comment type="caution">
    <text evidence="2">The sequence shown here is derived from an EMBL/GenBank/DDBJ whole genome shotgun (WGS) entry which is preliminary data.</text>
</comment>
<protein>
    <submittedName>
        <fullName evidence="2">Abortive phage resistance protein</fullName>
    </submittedName>
</protein>
<proteinExistence type="predicted"/>
<reference evidence="2 3" key="1">
    <citation type="submission" date="2018-06" db="EMBL/GenBank/DDBJ databases">
        <title>Carbapenemase-producing Enterobacteriaceae present in wastewater treatment plant effluent and nearby surface waters in the US.</title>
        <authorList>
            <person name="Mathys D.A."/>
            <person name="Mollenkopf D.F."/>
            <person name="Feicht S.M."/>
            <person name="Adams R.J."/>
            <person name="Albers A.L."/>
            <person name="Grooters S.V."/>
            <person name="Stuever D.M."/>
            <person name="Daniels J.B."/>
            <person name="Wittum T.E."/>
        </authorList>
    </citation>
    <scope>NUCLEOTIDE SEQUENCE [LARGE SCALE GENOMIC DNA]</scope>
    <source>
        <strain evidence="2 3">GEO_4_Eff_A</strain>
    </source>
</reference>
<dbReference type="Proteomes" id="UP000290875">
    <property type="component" value="Unassembled WGS sequence"/>
</dbReference>
<name>A0A4Q2EBG0_ENTCL</name>
<evidence type="ECO:0000259" key="1">
    <source>
        <dbReference type="Pfam" id="PF18864"/>
    </source>
</evidence>
<organism evidence="2 3">
    <name type="scientific">Enterobacter cloacae</name>
    <dbReference type="NCBI Taxonomy" id="550"/>
    <lineage>
        <taxon>Bacteria</taxon>
        <taxon>Pseudomonadati</taxon>
        <taxon>Pseudomonadota</taxon>
        <taxon>Gammaproteobacteria</taxon>
        <taxon>Enterobacterales</taxon>
        <taxon>Enterobacteriaceae</taxon>
        <taxon>Enterobacter</taxon>
        <taxon>Enterobacter cloacae complex</taxon>
    </lineage>
</organism>
<evidence type="ECO:0000313" key="2">
    <source>
        <dbReference type="EMBL" id="RXW30409.1"/>
    </source>
</evidence>
<dbReference type="EMBL" id="QJSL01000002">
    <property type="protein sequence ID" value="RXW30409.1"/>
    <property type="molecule type" value="Genomic_DNA"/>
</dbReference>
<dbReference type="RefSeq" id="WP_038991818.1">
    <property type="nucleotide sequence ID" value="NZ_QJSL01000002.1"/>
</dbReference>
<gene>
    <name evidence="2" type="ORF">DM877_02005</name>
</gene>